<sequence length="212" mass="23633">MIHFGILDDHPLVVEGLLSLFKTNPEILAGWGTTTLADCEKKMLESPVDVLLLDIHLDQLDGIKLCRDFRMRFPALQILMLTSYAEPPLIKAAFQNGAAGYLLKNAGYREIQEAITTARSGRRYVQPQVQEILLSSSMGFGQTPRLAYIPTLTQREQEVLTLIVNEMTTQEIADKLFVTTKTVETHRTNLLQKLGARNVAGLVKIALEKGLV</sequence>
<dbReference type="PANTHER" id="PTHR43214:SF43">
    <property type="entry name" value="TWO-COMPONENT RESPONSE REGULATOR"/>
    <property type="match status" value="1"/>
</dbReference>
<comment type="caution">
    <text evidence="6">The sequence shown here is derived from an EMBL/GenBank/DDBJ whole genome shotgun (WGS) entry which is preliminary data.</text>
</comment>
<dbReference type="InterPro" id="IPR016032">
    <property type="entry name" value="Sig_transdc_resp-reg_C-effctor"/>
</dbReference>
<proteinExistence type="predicted"/>
<gene>
    <name evidence="6" type="ORF">BLX24_30490</name>
</gene>
<dbReference type="SMART" id="SM00448">
    <property type="entry name" value="REC"/>
    <property type="match status" value="1"/>
</dbReference>
<dbReference type="PANTHER" id="PTHR43214">
    <property type="entry name" value="TWO-COMPONENT RESPONSE REGULATOR"/>
    <property type="match status" value="1"/>
</dbReference>
<dbReference type="SUPFAM" id="SSF52172">
    <property type="entry name" value="CheY-like"/>
    <property type="match status" value="1"/>
</dbReference>
<name>A0A1S2V9R2_9BACT</name>
<dbReference type="InterPro" id="IPR058245">
    <property type="entry name" value="NreC/VraR/RcsB-like_REC"/>
</dbReference>
<dbReference type="PRINTS" id="PR00038">
    <property type="entry name" value="HTHLUXR"/>
</dbReference>
<keyword evidence="2" id="KW-0238">DNA-binding</keyword>
<dbReference type="PROSITE" id="PS50110">
    <property type="entry name" value="RESPONSE_REGULATORY"/>
    <property type="match status" value="1"/>
</dbReference>
<dbReference type="AlphaFoldDB" id="A0A1S2V9R2"/>
<dbReference type="GO" id="GO:0003677">
    <property type="term" value="F:DNA binding"/>
    <property type="evidence" value="ECO:0007669"/>
    <property type="project" value="UniProtKB-KW"/>
</dbReference>
<dbReference type="InterPro" id="IPR011006">
    <property type="entry name" value="CheY-like_superfamily"/>
</dbReference>
<dbReference type="InterPro" id="IPR001789">
    <property type="entry name" value="Sig_transdc_resp-reg_receiver"/>
</dbReference>
<organism evidence="6 7">
    <name type="scientific">Arsenicibacter rosenii</name>
    <dbReference type="NCBI Taxonomy" id="1750698"/>
    <lineage>
        <taxon>Bacteria</taxon>
        <taxon>Pseudomonadati</taxon>
        <taxon>Bacteroidota</taxon>
        <taxon>Cytophagia</taxon>
        <taxon>Cytophagales</taxon>
        <taxon>Spirosomataceae</taxon>
        <taxon>Arsenicibacter</taxon>
    </lineage>
</organism>
<dbReference type="Pfam" id="PF00072">
    <property type="entry name" value="Response_reg"/>
    <property type="match status" value="1"/>
</dbReference>
<evidence type="ECO:0000259" key="5">
    <source>
        <dbReference type="PROSITE" id="PS50110"/>
    </source>
</evidence>
<feature type="domain" description="Response regulatory" evidence="5">
    <location>
        <begin position="3"/>
        <end position="119"/>
    </location>
</feature>
<dbReference type="Pfam" id="PF00196">
    <property type="entry name" value="GerE"/>
    <property type="match status" value="1"/>
</dbReference>
<evidence type="ECO:0008006" key="8">
    <source>
        <dbReference type="Google" id="ProtNLM"/>
    </source>
</evidence>
<dbReference type="CDD" id="cd17535">
    <property type="entry name" value="REC_NarL-like"/>
    <property type="match status" value="1"/>
</dbReference>
<feature type="domain" description="HTH luxR-type" evidence="4">
    <location>
        <begin position="145"/>
        <end position="210"/>
    </location>
</feature>
<feature type="modified residue" description="4-aspartylphosphate" evidence="3">
    <location>
        <position position="54"/>
    </location>
</feature>
<dbReference type="EMBL" id="MORL01000157">
    <property type="protein sequence ID" value="OIN55453.1"/>
    <property type="molecule type" value="Genomic_DNA"/>
</dbReference>
<protein>
    <recommendedName>
        <fullName evidence="8">DNA-binding response regulator</fullName>
    </recommendedName>
</protein>
<dbReference type="GO" id="GO:0000160">
    <property type="term" value="P:phosphorelay signal transduction system"/>
    <property type="evidence" value="ECO:0007669"/>
    <property type="project" value="InterPro"/>
</dbReference>
<evidence type="ECO:0000256" key="1">
    <source>
        <dbReference type="ARBA" id="ARBA00022553"/>
    </source>
</evidence>
<keyword evidence="1 3" id="KW-0597">Phosphoprotein</keyword>
<dbReference type="OrthoDB" id="9797341at2"/>
<dbReference type="PROSITE" id="PS50043">
    <property type="entry name" value="HTH_LUXR_2"/>
    <property type="match status" value="1"/>
</dbReference>
<dbReference type="CDD" id="cd06170">
    <property type="entry name" value="LuxR_C_like"/>
    <property type="match status" value="1"/>
</dbReference>
<reference evidence="6 7" key="1">
    <citation type="submission" date="2016-10" db="EMBL/GenBank/DDBJ databases">
        <title>Arsenicibacter rosenii gen. nov., sp. nov., an efficient arsenic-methylating bacterium isolated from an arsenic-contaminated paddy soil.</title>
        <authorList>
            <person name="Huang K."/>
        </authorList>
    </citation>
    <scope>NUCLEOTIDE SEQUENCE [LARGE SCALE GENOMIC DNA]</scope>
    <source>
        <strain evidence="6 7">SM-1</strain>
    </source>
</reference>
<evidence type="ECO:0000313" key="6">
    <source>
        <dbReference type="EMBL" id="OIN55453.1"/>
    </source>
</evidence>
<dbReference type="RefSeq" id="WP_071506919.1">
    <property type="nucleotide sequence ID" value="NZ_MORL01000157.1"/>
</dbReference>
<evidence type="ECO:0000259" key="4">
    <source>
        <dbReference type="PROSITE" id="PS50043"/>
    </source>
</evidence>
<dbReference type="GO" id="GO:0006355">
    <property type="term" value="P:regulation of DNA-templated transcription"/>
    <property type="evidence" value="ECO:0007669"/>
    <property type="project" value="InterPro"/>
</dbReference>
<evidence type="ECO:0000313" key="7">
    <source>
        <dbReference type="Proteomes" id="UP000181790"/>
    </source>
</evidence>
<dbReference type="SMART" id="SM00421">
    <property type="entry name" value="HTH_LUXR"/>
    <property type="match status" value="1"/>
</dbReference>
<dbReference type="InterPro" id="IPR000792">
    <property type="entry name" value="Tscrpt_reg_LuxR_C"/>
</dbReference>
<evidence type="ECO:0000256" key="3">
    <source>
        <dbReference type="PROSITE-ProRule" id="PRU00169"/>
    </source>
</evidence>
<keyword evidence="7" id="KW-1185">Reference proteome</keyword>
<accession>A0A1S2V9R2</accession>
<evidence type="ECO:0000256" key="2">
    <source>
        <dbReference type="ARBA" id="ARBA00023125"/>
    </source>
</evidence>
<dbReference type="SUPFAM" id="SSF46894">
    <property type="entry name" value="C-terminal effector domain of the bipartite response regulators"/>
    <property type="match status" value="1"/>
</dbReference>
<dbReference type="Gene3D" id="3.40.50.2300">
    <property type="match status" value="1"/>
</dbReference>
<dbReference type="InterPro" id="IPR039420">
    <property type="entry name" value="WalR-like"/>
</dbReference>
<dbReference type="Proteomes" id="UP000181790">
    <property type="component" value="Unassembled WGS sequence"/>
</dbReference>